<sequence>MLFLLAALVPMTQAQRPAEWRNASAAEQAQDTVAFAGIDQAIREESPDVQSAVVVWQGRVVYQFYRDGSPDTLRNVHSVSKSALSTLTGIAWGQGHLASLDERIVSLVPEWAGLNPDPRAAAITVRHLLTMTAGFEVNDPTGTATAGHPQDAWKRPMRDDPGRAFAYDNALIPMLSVVLERATGMSVPDYARRHLVGPLALGEPSYQQGLSMRTLDMAKLGQLYLQNGVWAGQQILLEAYVHDATRPQSAGGLPLSLPYGYMWWVVRSNAVRPTFMAAGYGGQFVWVYPPLDLVIATTSAVSRESLQRFQAMKLIRGRLFAAAQQRAKEPSR</sequence>
<dbReference type="RefSeq" id="WP_021012624.1">
    <property type="nucleotide sequence ID" value="NC_022247.1"/>
</dbReference>
<dbReference type="MEROPS" id="S12.A23"/>
<dbReference type="HOGENOM" id="CLU_030169_1_0_4"/>
<dbReference type="Proteomes" id="UP000016223">
    <property type="component" value="Chromosome 1"/>
</dbReference>
<organism evidence="2 3">
    <name type="scientific">Variovorax paradoxus B4</name>
    <dbReference type="NCBI Taxonomy" id="1246301"/>
    <lineage>
        <taxon>Bacteria</taxon>
        <taxon>Pseudomonadati</taxon>
        <taxon>Pseudomonadota</taxon>
        <taxon>Betaproteobacteria</taxon>
        <taxon>Burkholderiales</taxon>
        <taxon>Comamonadaceae</taxon>
        <taxon>Variovorax</taxon>
    </lineage>
</organism>
<gene>
    <name evidence="2" type="ORF">VAPA_1c49090</name>
</gene>
<name>T1XI05_VARPD</name>
<evidence type="ECO:0000259" key="1">
    <source>
        <dbReference type="Pfam" id="PF00144"/>
    </source>
</evidence>
<feature type="domain" description="Beta-lactamase-related" evidence="1">
    <location>
        <begin position="52"/>
        <end position="299"/>
    </location>
</feature>
<dbReference type="PATRIC" id="fig|1246301.3.peg.4917"/>
<dbReference type="PANTHER" id="PTHR43283">
    <property type="entry name" value="BETA-LACTAMASE-RELATED"/>
    <property type="match status" value="1"/>
</dbReference>
<evidence type="ECO:0000313" key="2">
    <source>
        <dbReference type="EMBL" id="AGU51974.1"/>
    </source>
</evidence>
<reference evidence="2 3" key="1">
    <citation type="submission" date="2012-10" db="EMBL/GenBank/DDBJ databases">
        <title>Genome sequence of Variovorax paradoxus B4.</title>
        <authorList>
            <person name="Schuldes J."/>
            <person name="Brandt U."/>
            <person name="Hiessl S."/>
            <person name="Wuebbeler J.H."/>
            <person name="Thuermer A."/>
            <person name="Steinbuechel A."/>
            <person name="Daniel R."/>
        </authorList>
    </citation>
    <scope>NUCLEOTIDE SEQUENCE [LARGE SCALE GENOMIC DNA]</scope>
    <source>
        <strain evidence="2 3">B4</strain>
    </source>
</reference>
<dbReference type="Gene3D" id="3.40.710.10">
    <property type="entry name" value="DD-peptidase/beta-lactamase superfamily"/>
    <property type="match status" value="1"/>
</dbReference>
<dbReference type="PANTHER" id="PTHR43283:SF7">
    <property type="entry name" value="BETA-LACTAMASE-RELATED DOMAIN-CONTAINING PROTEIN"/>
    <property type="match status" value="1"/>
</dbReference>
<accession>T1XI05</accession>
<proteinExistence type="predicted"/>
<dbReference type="KEGG" id="vpd:VAPA_1c49090"/>
<dbReference type="InterPro" id="IPR001466">
    <property type="entry name" value="Beta-lactam-related"/>
</dbReference>
<dbReference type="OrthoDB" id="8582986at2"/>
<dbReference type="AlphaFoldDB" id="T1XI05"/>
<dbReference type="Pfam" id="PF00144">
    <property type="entry name" value="Beta-lactamase"/>
    <property type="match status" value="1"/>
</dbReference>
<dbReference type="EMBL" id="CP003911">
    <property type="protein sequence ID" value="AGU51974.1"/>
    <property type="molecule type" value="Genomic_DNA"/>
</dbReference>
<dbReference type="SUPFAM" id="SSF56601">
    <property type="entry name" value="beta-lactamase/transpeptidase-like"/>
    <property type="match status" value="1"/>
</dbReference>
<dbReference type="InterPro" id="IPR050789">
    <property type="entry name" value="Diverse_Enzym_Activities"/>
</dbReference>
<protein>
    <submittedName>
        <fullName evidence="2">Putative beta-lactamase</fullName>
    </submittedName>
</protein>
<evidence type="ECO:0000313" key="3">
    <source>
        <dbReference type="Proteomes" id="UP000016223"/>
    </source>
</evidence>
<dbReference type="InterPro" id="IPR012338">
    <property type="entry name" value="Beta-lactam/transpept-like"/>
</dbReference>